<reference evidence="2 3" key="1">
    <citation type="submission" date="2019-09" db="EMBL/GenBank/DDBJ databases">
        <title>Hydrogenophaga aromatica sp. nov., isolated from a para-xylene-degrading enrichment culture.</title>
        <authorList>
            <person name="Tancsics A."/>
            <person name="Banerjee S."/>
        </authorList>
    </citation>
    <scope>NUCLEOTIDE SEQUENCE [LARGE SCALE GENOMIC DNA]</scope>
    <source>
        <strain evidence="2 3">D2P1</strain>
    </source>
</reference>
<dbReference type="AlphaFoldDB" id="A0A7Y8KXQ6"/>
<organism evidence="2 3">
    <name type="scientific">Hydrogenophaga aromaticivorans</name>
    <dbReference type="NCBI Taxonomy" id="2610898"/>
    <lineage>
        <taxon>Bacteria</taxon>
        <taxon>Pseudomonadati</taxon>
        <taxon>Pseudomonadota</taxon>
        <taxon>Betaproteobacteria</taxon>
        <taxon>Burkholderiales</taxon>
        <taxon>Comamonadaceae</taxon>
        <taxon>Hydrogenophaga</taxon>
    </lineage>
</organism>
<feature type="domain" description="HTH cro/C1-type" evidence="1">
    <location>
        <begin position="23"/>
        <end position="77"/>
    </location>
</feature>
<dbReference type="Proteomes" id="UP000545507">
    <property type="component" value="Unassembled WGS sequence"/>
</dbReference>
<dbReference type="Gene3D" id="1.10.260.40">
    <property type="entry name" value="lambda repressor-like DNA-binding domains"/>
    <property type="match status" value="1"/>
</dbReference>
<dbReference type="EMBL" id="VYGV01000007">
    <property type="protein sequence ID" value="NWF45822.1"/>
    <property type="molecule type" value="Genomic_DNA"/>
</dbReference>
<protein>
    <submittedName>
        <fullName evidence="2">Helix-turn-helix domain-containing protein</fullName>
    </submittedName>
</protein>
<dbReference type="SUPFAM" id="SSF47413">
    <property type="entry name" value="lambda repressor-like DNA-binding domains"/>
    <property type="match status" value="1"/>
</dbReference>
<evidence type="ECO:0000313" key="3">
    <source>
        <dbReference type="Proteomes" id="UP000545507"/>
    </source>
</evidence>
<sequence length="171" mass="18049">MPAKPPLSSEQSAAQLHALGEQLRARRKVLRVSSTAAAEAAGMSRVTLHRIEKGEPSVTAGAWANAMAALGMKLLARNDEDTDATGGSPQPKELADWIPVRVRLADYPQLKALAWQVHGTDTLTPMEALGIYERNARHLDTAAMLPAELALLQALRTGLGGGSAVVGTPDV</sequence>
<dbReference type="Pfam" id="PF13560">
    <property type="entry name" value="HTH_31"/>
    <property type="match status" value="1"/>
</dbReference>
<dbReference type="GO" id="GO:0003677">
    <property type="term" value="F:DNA binding"/>
    <property type="evidence" value="ECO:0007669"/>
    <property type="project" value="InterPro"/>
</dbReference>
<gene>
    <name evidence="2" type="ORF">F3K02_11255</name>
</gene>
<dbReference type="CDD" id="cd00093">
    <property type="entry name" value="HTH_XRE"/>
    <property type="match status" value="1"/>
</dbReference>
<dbReference type="InterPro" id="IPR010982">
    <property type="entry name" value="Lambda_DNA-bd_dom_sf"/>
</dbReference>
<comment type="caution">
    <text evidence="2">The sequence shown here is derived from an EMBL/GenBank/DDBJ whole genome shotgun (WGS) entry which is preliminary data.</text>
</comment>
<dbReference type="InterPro" id="IPR001387">
    <property type="entry name" value="Cro/C1-type_HTH"/>
</dbReference>
<dbReference type="PROSITE" id="PS50943">
    <property type="entry name" value="HTH_CROC1"/>
    <property type="match status" value="1"/>
</dbReference>
<evidence type="ECO:0000259" key="1">
    <source>
        <dbReference type="PROSITE" id="PS50943"/>
    </source>
</evidence>
<dbReference type="RefSeq" id="WP_177135706.1">
    <property type="nucleotide sequence ID" value="NZ_VYGV01000007.1"/>
</dbReference>
<accession>A0A7Y8KXQ6</accession>
<evidence type="ECO:0000313" key="2">
    <source>
        <dbReference type="EMBL" id="NWF45822.1"/>
    </source>
</evidence>
<name>A0A7Y8KXQ6_9BURK</name>
<proteinExistence type="predicted"/>
<keyword evidence="3" id="KW-1185">Reference proteome</keyword>